<evidence type="ECO:0000313" key="8">
    <source>
        <dbReference type="EMBL" id="MDQ0455668.1"/>
    </source>
</evidence>
<evidence type="ECO:0000256" key="6">
    <source>
        <dbReference type="SAM" id="Phobius"/>
    </source>
</evidence>
<feature type="transmembrane region" description="Helical" evidence="6">
    <location>
        <begin position="99"/>
        <end position="122"/>
    </location>
</feature>
<accession>A0ABU0IBQ5</accession>
<dbReference type="SUPFAM" id="SSF103473">
    <property type="entry name" value="MFS general substrate transporter"/>
    <property type="match status" value="1"/>
</dbReference>
<organism evidence="8 9">
    <name type="scientific">Rhizobium paknamense</name>
    <dbReference type="NCBI Taxonomy" id="1206817"/>
    <lineage>
        <taxon>Bacteria</taxon>
        <taxon>Pseudomonadati</taxon>
        <taxon>Pseudomonadota</taxon>
        <taxon>Alphaproteobacteria</taxon>
        <taxon>Hyphomicrobiales</taxon>
        <taxon>Rhizobiaceae</taxon>
        <taxon>Rhizobium/Agrobacterium group</taxon>
        <taxon>Rhizobium</taxon>
    </lineage>
</organism>
<name>A0ABU0IBQ5_9HYPH</name>
<comment type="subcellular location">
    <subcellularLocation>
        <location evidence="1">Cell membrane</location>
        <topology evidence="1">Multi-pass membrane protein</topology>
    </subcellularLocation>
</comment>
<feature type="transmembrane region" description="Helical" evidence="6">
    <location>
        <begin position="134"/>
        <end position="158"/>
    </location>
</feature>
<evidence type="ECO:0000259" key="7">
    <source>
        <dbReference type="PROSITE" id="PS50850"/>
    </source>
</evidence>
<feature type="transmembrane region" description="Helical" evidence="6">
    <location>
        <begin position="74"/>
        <end position="93"/>
    </location>
</feature>
<dbReference type="Proteomes" id="UP001235269">
    <property type="component" value="Unassembled WGS sequence"/>
</dbReference>
<feature type="transmembrane region" description="Helical" evidence="6">
    <location>
        <begin position="274"/>
        <end position="294"/>
    </location>
</feature>
<dbReference type="PANTHER" id="PTHR43124">
    <property type="entry name" value="PURINE EFFLUX PUMP PBUE"/>
    <property type="match status" value="1"/>
</dbReference>
<keyword evidence="5 6" id="KW-0472">Membrane</keyword>
<dbReference type="Pfam" id="PF07690">
    <property type="entry name" value="MFS_1"/>
    <property type="match status" value="1"/>
</dbReference>
<protein>
    <submittedName>
        <fullName evidence="8">MFS family arabinose efflux permease</fullName>
    </submittedName>
</protein>
<feature type="transmembrane region" description="Helical" evidence="6">
    <location>
        <begin position="207"/>
        <end position="228"/>
    </location>
</feature>
<dbReference type="InterPro" id="IPR020846">
    <property type="entry name" value="MFS_dom"/>
</dbReference>
<feature type="transmembrane region" description="Helical" evidence="6">
    <location>
        <begin position="361"/>
        <end position="380"/>
    </location>
</feature>
<dbReference type="PROSITE" id="PS50850">
    <property type="entry name" value="MFS"/>
    <property type="match status" value="1"/>
</dbReference>
<evidence type="ECO:0000256" key="1">
    <source>
        <dbReference type="ARBA" id="ARBA00004651"/>
    </source>
</evidence>
<evidence type="ECO:0000256" key="4">
    <source>
        <dbReference type="ARBA" id="ARBA00022989"/>
    </source>
</evidence>
<feature type="transmembrane region" description="Helical" evidence="6">
    <location>
        <begin position="248"/>
        <end position="267"/>
    </location>
</feature>
<dbReference type="PANTHER" id="PTHR43124:SF10">
    <property type="entry name" value="PURINE EFFLUX PUMP PBUE"/>
    <property type="match status" value="1"/>
</dbReference>
<dbReference type="EMBL" id="JAUSWH010000005">
    <property type="protein sequence ID" value="MDQ0455668.1"/>
    <property type="molecule type" value="Genomic_DNA"/>
</dbReference>
<feature type="transmembrane region" description="Helical" evidence="6">
    <location>
        <begin position="164"/>
        <end position="187"/>
    </location>
</feature>
<dbReference type="Gene3D" id="1.20.1250.20">
    <property type="entry name" value="MFS general substrate transporter like domains"/>
    <property type="match status" value="1"/>
</dbReference>
<feature type="transmembrane region" description="Helical" evidence="6">
    <location>
        <begin position="334"/>
        <end position="355"/>
    </location>
</feature>
<gene>
    <name evidence="8" type="ORF">QO005_002008</name>
</gene>
<evidence type="ECO:0000256" key="3">
    <source>
        <dbReference type="ARBA" id="ARBA00022692"/>
    </source>
</evidence>
<dbReference type="InterPro" id="IPR050189">
    <property type="entry name" value="MFS_Efflux_Transporters"/>
</dbReference>
<keyword evidence="3 6" id="KW-0812">Transmembrane</keyword>
<keyword evidence="9" id="KW-1185">Reference proteome</keyword>
<evidence type="ECO:0000256" key="2">
    <source>
        <dbReference type="ARBA" id="ARBA00022475"/>
    </source>
</evidence>
<sequence>MSKLNSFTGHAALSVCHMAGMIDLAALPLWIGTLMKFYGLGAPQAGLTVTAFLAAAVASSSVFAPMFTRLPHRLFAAGGFALATVAFFVASRLPASADSFSFLLILHAVAGMGAGGALSVTHGSIGRTSNPHRLFGIVNVAMGLLAIVMFAVLPGAVAAAGGSVLFLAFALTMGFAALVSLLFFPSVEKSAAGDASHAPRALSAEPLSGIAWLIIGAIVCLALAQATVFSFVERIGDARGFSGDTVQFVLVVMGFINLIPGALAALLQKRLPPLGVGLAGPVLQTVLAMCITHATVFPVYAAPAMAYVSVVIFTHTFLFGFLSKVDRTGRAVAATPAMMMSGSAIGPALGGVIVANVGYGGLGWAVFAIATLAVTFLAIARRKLARDALRPVLATA</sequence>
<evidence type="ECO:0000256" key="5">
    <source>
        <dbReference type="ARBA" id="ARBA00023136"/>
    </source>
</evidence>
<feature type="transmembrane region" description="Helical" evidence="6">
    <location>
        <begin position="12"/>
        <end position="33"/>
    </location>
</feature>
<evidence type="ECO:0000313" key="9">
    <source>
        <dbReference type="Proteomes" id="UP001235269"/>
    </source>
</evidence>
<proteinExistence type="predicted"/>
<dbReference type="InterPro" id="IPR036259">
    <property type="entry name" value="MFS_trans_sf"/>
</dbReference>
<keyword evidence="2" id="KW-1003">Cell membrane</keyword>
<feature type="transmembrane region" description="Helical" evidence="6">
    <location>
        <begin position="300"/>
        <end position="322"/>
    </location>
</feature>
<dbReference type="InterPro" id="IPR011701">
    <property type="entry name" value="MFS"/>
</dbReference>
<dbReference type="RefSeq" id="WP_307157860.1">
    <property type="nucleotide sequence ID" value="NZ_JAUSWH010000005.1"/>
</dbReference>
<comment type="caution">
    <text evidence="8">The sequence shown here is derived from an EMBL/GenBank/DDBJ whole genome shotgun (WGS) entry which is preliminary data.</text>
</comment>
<reference evidence="8 9" key="1">
    <citation type="submission" date="2023-07" db="EMBL/GenBank/DDBJ databases">
        <title>Genomic Encyclopedia of Type Strains, Phase IV (KMG-IV): sequencing the most valuable type-strain genomes for metagenomic binning, comparative biology and taxonomic classification.</title>
        <authorList>
            <person name="Goeker M."/>
        </authorList>
    </citation>
    <scope>NUCLEOTIDE SEQUENCE [LARGE SCALE GENOMIC DNA]</scope>
    <source>
        <strain evidence="8 9">DSM 100301</strain>
    </source>
</reference>
<feature type="domain" description="Major facilitator superfamily (MFS) profile" evidence="7">
    <location>
        <begin position="9"/>
        <end position="383"/>
    </location>
</feature>
<keyword evidence="4 6" id="KW-1133">Transmembrane helix</keyword>
<feature type="transmembrane region" description="Helical" evidence="6">
    <location>
        <begin position="45"/>
        <end position="67"/>
    </location>
</feature>